<evidence type="ECO:0000256" key="3">
    <source>
        <dbReference type="ARBA" id="ARBA00023125"/>
    </source>
</evidence>
<keyword evidence="7" id="KW-1185">Reference proteome</keyword>
<dbReference type="Pfam" id="PF01420">
    <property type="entry name" value="Methylase_S"/>
    <property type="match status" value="2"/>
</dbReference>
<reference evidence="6 7" key="1">
    <citation type="submission" date="2020-05" db="EMBL/GenBank/DDBJ databases">
        <title>Isolation and characterization of methanoarchaea from a cold seep at offshore SW Taiwan.</title>
        <authorList>
            <person name="Chen Y.-W."/>
            <person name="Chen S.-C."/>
            <person name="Lai M.-C."/>
        </authorList>
    </citation>
    <scope>NUCLEOTIDE SEQUENCE [LARGE SCALE GENOMIC DNA]</scope>
    <source>
        <strain evidence="6 7">YWC-01</strain>
    </source>
</reference>
<accession>A0ABU3Z3U6</accession>
<comment type="similarity">
    <text evidence="1">Belongs to the type-I restriction system S methylase family.</text>
</comment>
<dbReference type="EMBL" id="JABFFQ010000008">
    <property type="protein sequence ID" value="MDV4343492.1"/>
    <property type="molecule type" value="Genomic_DNA"/>
</dbReference>
<feature type="domain" description="Type I restriction modification DNA specificity" evidence="5">
    <location>
        <begin position="24"/>
        <end position="194"/>
    </location>
</feature>
<evidence type="ECO:0000259" key="5">
    <source>
        <dbReference type="Pfam" id="PF01420"/>
    </source>
</evidence>
<keyword evidence="4" id="KW-0175">Coiled coil</keyword>
<dbReference type="PANTHER" id="PTHR30408">
    <property type="entry name" value="TYPE-1 RESTRICTION ENZYME ECOKI SPECIFICITY PROTEIN"/>
    <property type="match status" value="1"/>
</dbReference>
<evidence type="ECO:0000256" key="4">
    <source>
        <dbReference type="SAM" id="Coils"/>
    </source>
</evidence>
<dbReference type="InterPro" id="IPR044946">
    <property type="entry name" value="Restrct_endonuc_typeI_TRD_sf"/>
</dbReference>
<gene>
    <name evidence="6" type="ORF">HL657_10005</name>
</gene>
<dbReference type="Proteomes" id="UP001273768">
    <property type="component" value="Unassembled WGS sequence"/>
</dbReference>
<proteinExistence type="inferred from homology"/>
<dbReference type="Gene3D" id="3.90.220.20">
    <property type="entry name" value="DNA methylase specificity domains"/>
    <property type="match status" value="2"/>
</dbReference>
<sequence>MIDSGVTREEVPPGYKRTDVGVIPDDWGVMMLPEACWFQEGPGLRQWQFKTSGMKVINVTNLENSVLNLDHTDRHIALSEFNRLYQHFAIDTGDMVMASSGNSYGKTAIVREQDLPLMMNTSVIRVKPTGETVYGFLWAFLNSSLFKNQIDLMITGGAQPNFGPYHLKRVLLPFPSLPEQRAIATALSDVDRLIGALDALIEKKRAIKQAAMQQLLTGKTRLPGFEGKWSEKSLGELASITMGQSPPSKYYNLHGDGLPLIQGNADLIERHTIARVWTTWAAKHCNAGDLLLTVRAPVGSVGIATQDSCLGRGVCGLKPLGDTAFLFQALINSEAQWRILEQGSTFTSANSKQIEQFRLICPEDEGEQHAIAAVLSDMDAEIAALERRREKAEQIKQGMMQQLLTGRIRLVEPPEAGTVA</sequence>
<dbReference type="PANTHER" id="PTHR30408:SF12">
    <property type="entry name" value="TYPE I RESTRICTION ENZYME MJAVIII SPECIFICITY SUBUNIT"/>
    <property type="match status" value="1"/>
</dbReference>
<dbReference type="InterPro" id="IPR000055">
    <property type="entry name" value="Restrct_endonuc_typeI_TRD"/>
</dbReference>
<evidence type="ECO:0000313" key="7">
    <source>
        <dbReference type="Proteomes" id="UP001273768"/>
    </source>
</evidence>
<name>A0ABU3Z3U6_9EURY</name>
<keyword evidence="3" id="KW-0238">DNA-binding</keyword>
<comment type="caution">
    <text evidence="6">The sequence shown here is derived from an EMBL/GenBank/DDBJ whole genome shotgun (WGS) entry which is preliminary data.</text>
</comment>
<dbReference type="Gene3D" id="1.10.287.1120">
    <property type="entry name" value="Bipartite methylase S protein"/>
    <property type="match status" value="1"/>
</dbReference>
<evidence type="ECO:0000256" key="2">
    <source>
        <dbReference type="ARBA" id="ARBA00022747"/>
    </source>
</evidence>
<evidence type="ECO:0000256" key="1">
    <source>
        <dbReference type="ARBA" id="ARBA00010923"/>
    </source>
</evidence>
<keyword evidence="2" id="KW-0680">Restriction system</keyword>
<protein>
    <recommendedName>
        <fullName evidence="5">Type I restriction modification DNA specificity domain-containing protein</fullName>
    </recommendedName>
</protein>
<dbReference type="CDD" id="cd17518">
    <property type="entry name" value="RMtype1_S_Asp27244ORF1181P-TRD1-CR1_like"/>
    <property type="match status" value="1"/>
</dbReference>
<organism evidence="6 7">
    <name type="scientific">Methanoculleus nereidis</name>
    <dbReference type="NCBI Taxonomy" id="2735141"/>
    <lineage>
        <taxon>Archaea</taxon>
        <taxon>Methanobacteriati</taxon>
        <taxon>Methanobacteriota</taxon>
        <taxon>Stenosarchaea group</taxon>
        <taxon>Methanomicrobia</taxon>
        <taxon>Methanomicrobiales</taxon>
        <taxon>Methanomicrobiaceae</taxon>
        <taxon>Methanoculleus</taxon>
    </lineage>
</organism>
<feature type="coiled-coil region" evidence="4">
    <location>
        <begin position="375"/>
        <end position="402"/>
    </location>
</feature>
<dbReference type="RefSeq" id="WP_317296675.1">
    <property type="nucleotide sequence ID" value="NZ_JABFFQ010000008.1"/>
</dbReference>
<evidence type="ECO:0000313" key="6">
    <source>
        <dbReference type="EMBL" id="MDV4343492.1"/>
    </source>
</evidence>
<feature type="domain" description="Type I restriction modification DNA specificity" evidence="5">
    <location>
        <begin position="228"/>
        <end position="392"/>
    </location>
</feature>
<dbReference type="InterPro" id="IPR052021">
    <property type="entry name" value="Type-I_RS_S_subunit"/>
</dbReference>
<dbReference type="SUPFAM" id="SSF116734">
    <property type="entry name" value="DNA methylase specificity domain"/>
    <property type="match status" value="2"/>
</dbReference>